<dbReference type="SUPFAM" id="SSF56235">
    <property type="entry name" value="N-terminal nucleophile aminohydrolases (Ntn hydrolases)"/>
    <property type="match status" value="1"/>
</dbReference>
<dbReference type="Gene3D" id="3.40.50.620">
    <property type="entry name" value="HUPs"/>
    <property type="match status" value="1"/>
</dbReference>
<dbReference type="Gene3D" id="3.60.20.10">
    <property type="entry name" value="Glutamine Phosphoribosylpyrophosphate, subunit 1, domain 1"/>
    <property type="match status" value="1"/>
</dbReference>
<evidence type="ECO:0000256" key="8">
    <source>
        <dbReference type="PIRSR" id="PIRSR001589-1"/>
    </source>
</evidence>
<dbReference type="Pfam" id="PF00733">
    <property type="entry name" value="Asn_synthase"/>
    <property type="match status" value="1"/>
</dbReference>
<feature type="binding site" evidence="9">
    <location>
        <position position="263"/>
    </location>
    <ligand>
        <name>ATP</name>
        <dbReference type="ChEBI" id="CHEBI:30616"/>
    </ligand>
</feature>
<feature type="domain" description="Glutamine amidotransferase type-2" evidence="11">
    <location>
        <begin position="2"/>
        <end position="213"/>
    </location>
</feature>
<organism evidence="12">
    <name type="scientific">Vecturithrix granuli</name>
    <dbReference type="NCBI Taxonomy" id="1499967"/>
    <lineage>
        <taxon>Bacteria</taxon>
        <taxon>Candidatus Moduliflexota</taxon>
        <taxon>Candidatus Vecturitrichia</taxon>
        <taxon>Candidatus Vecturitrichales</taxon>
        <taxon>Candidatus Vecturitrichaceae</taxon>
        <taxon>Candidatus Vecturithrix</taxon>
    </lineage>
</organism>
<dbReference type="PANTHER" id="PTHR43284:SF1">
    <property type="entry name" value="ASPARAGINE SYNTHETASE"/>
    <property type="match status" value="1"/>
</dbReference>
<feature type="binding site" evidence="9">
    <location>
        <position position="290"/>
    </location>
    <ligand>
        <name>ATP</name>
        <dbReference type="ChEBI" id="CHEBI:30616"/>
    </ligand>
</feature>
<keyword evidence="6 8" id="KW-0315">Glutamine amidotransferase</keyword>
<evidence type="ECO:0000256" key="1">
    <source>
        <dbReference type="ARBA" id="ARBA00005187"/>
    </source>
</evidence>
<dbReference type="AlphaFoldDB" id="A0A0S6WAB7"/>
<evidence type="ECO:0000313" key="13">
    <source>
        <dbReference type="Proteomes" id="UP000030661"/>
    </source>
</evidence>
<evidence type="ECO:0000256" key="5">
    <source>
        <dbReference type="ARBA" id="ARBA00022840"/>
    </source>
</evidence>
<dbReference type="InterPro" id="IPR014729">
    <property type="entry name" value="Rossmann-like_a/b/a_fold"/>
</dbReference>
<dbReference type="GO" id="GO:0004066">
    <property type="term" value="F:asparagine synthase (glutamine-hydrolyzing) activity"/>
    <property type="evidence" value="ECO:0007669"/>
    <property type="project" value="UniProtKB-EC"/>
</dbReference>
<evidence type="ECO:0000256" key="7">
    <source>
        <dbReference type="ARBA" id="ARBA00048741"/>
    </source>
</evidence>
<dbReference type="GO" id="GO:0005829">
    <property type="term" value="C:cytosol"/>
    <property type="evidence" value="ECO:0007669"/>
    <property type="project" value="TreeGrafter"/>
</dbReference>
<evidence type="ECO:0000256" key="9">
    <source>
        <dbReference type="PIRSR" id="PIRSR001589-2"/>
    </source>
</evidence>
<dbReference type="InterPro" id="IPR001962">
    <property type="entry name" value="Asn_synthase"/>
</dbReference>
<keyword evidence="8" id="KW-0061">Asparagine biosynthesis</keyword>
<accession>A0A0S6WAB7</accession>
<dbReference type="Proteomes" id="UP000030661">
    <property type="component" value="Unassembled WGS sequence"/>
</dbReference>
<dbReference type="STRING" id="1499967.U27_02148"/>
<evidence type="ECO:0000313" key="12">
    <source>
        <dbReference type="EMBL" id="GAK55316.1"/>
    </source>
</evidence>
<dbReference type="PROSITE" id="PS51278">
    <property type="entry name" value="GATASE_TYPE_2"/>
    <property type="match status" value="1"/>
</dbReference>
<dbReference type="GO" id="GO:0005524">
    <property type="term" value="F:ATP binding"/>
    <property type="evidence" value="ECO:0007669"/>
    <property type="project" value="UniProtKB-KW"/>
</dbReference>
<keyword evidence="13" id="KW-1185">Reference proteome</keyword>
<keyword evidence="5 9" id="KW-0067">ATP-binding</keyword>
<evidence type="ECO:0000256" key="6">
    <source>
        <dbReference type="ARBA" id="ARBA00022962"/>
    </source>
</evidence>
<dbReference type="CDD" id="cd01991">
    <property type="entry name" value="Asn_synthase_B_C"/>
    <property type="match status" value="1"/>
</dbReference>
<dbReference type="PIRSF" id="PIRSF001589">
    <property type="entry name" value="Asn_synthetase_glu-h"/>
    <property type="match status" value="1"/>
</dbReference>
<dbReference type="PANTHER" id="PTHR43284">
    <property type="entry name" value="ASPARAGINE SYNTHETASE (GLUTAMINE-HYDROLYZING)"/>
    <property type="match status" value="1"/>
</dbReference>
<dbReference type="GO" id="GO:0006529">
    <property type="term" value="P:asparagine biosynthetic process"/>
    <property type="evidence" value="ECO:0007669"/>
    <property type="project" value="UniProtKB-KW"/>
</dbReference>
<feature type="site" description="Important for beta-aspartyl-AMP intermediate formation" evidence="10">
    <location>
        <position position="365"/>
    </location>
</feature>
<dbReference type="eggNOG" id="COG0367">
    <property type="taxonomic scope" value="Bacteria"/>
</dbReference>
<dbReference type="InterPro" id="IPR033738">
    <property type="entry name" value="AsnB_N"/>
</dbReference>
<dbReference type="CDD" id="cd00712">
    <property type="entry name" value="AsnB"/>
    <property type="match status" value="1"/>
</dbReference>
<feature type="active site" description="For GATase activity" evidence="8">
    <location>
        <position position="2"/>
    </location>
</feature>
<keyword evidence="4 9" id="KW-0547">Nucleotide-binding</keyword>
<dbReference type="InterPro" id="IPR006426">
    <property type="entry name" value="Asn_synth_AEB"/>
</dbReference>
<proteinExistence type="inferred from homology"/>
<dbReference type="Pfam" id="PF13537">
    <property type="entry name" value="GATase_7"/>
    <property type="match status" value="1"/>
</dbReference>
<dbReference type="HOGENOM" id="CLU_014658_3_1_0"/>
<feature type="binding site" evidence="9">
    <location>
        <position position="100"/>
    </location>
    <ligand>
        <name>L-glutamine</name>
        <dbReference type="ChEBI" id="CHEBI:58359"/>
    </ligand>
</feature>
<evidence type="ECO:0000256" key="4">
    <source>
        <dbReference type="ARBA" id="ARBA00022741"/>
    </source>
</evidence>
<comment type="pathway">
    <text evidence="1">Amino-acid biosynthesis; L-asparagine biosynthesis; L-asparagine from L-aspartate (L-Gln route): step 1/1.</text>
</comment>
<dbReference type="SUPFAM" id="SSF52402">
    <property type="entry name" value="Adenine nucleotide alpha hydrolases-like"/>
    <property type="match status" value="1"/>
</dbReference>
<sequence length="629" mass="73029">MCGIAGFTSFKEYRIDVRDTIEKMNTAIQHRGPDDQGVYIDQYAALGNRRLSIIDLSSGKQPIHNEDRTLWIVFNGEIYNFPELRDELFKKGHEFYTHTDTEVILHLYEEYGTDCVKQLNGMFAFAIWHVNERTLFLARDRIGIKPLHYMAYPGGLIFASEIKAMLQHPLVERQLDVEGLSKYLTYEYIPAPHSIFKGIKKLKPGQWLLHTEQVTQIRQYWDIPFEETGISYKREEEHAEEILARLKESVRKRLLSDVPVGVLLSGGLDSSTISLLASQAAPGQIQSFSIGFEEPSFDETRYAQKVARLLGTQHHHQVFNSQKMLEVVPSVIKILDEPMADASIIPTYLLSQMTAQHVKVALGGDGADELFAGYPTYQAHKLVTYYSVLPYKLRDLINRFATHLPVSHRNISFDFKVKQFLRGMGVSSEIRFFLWMGAFLEREKQQVFSDDTKNALVDSNPFEDVIHYVHESKLLKDFERILYLSLKLYLQDDILVKVDRASMANSLEVRVPYLDHTFVEYVAGLPSLYKLRGLTTKYLLKQATKDLLPKEIVQRKKKGFGIPLSKWFHGELKPMLLSYLSEERIKTAGIFHYPYIKHLLDEHFSRQYDHRKQLWTLLVFEMWREEYLL</sequence>
<dbReference type="EMBL" id="DF820463">
    <property type="protein sequence ID" value="GAK55316.1"/>
    <property type="molecule type" value="Genomic_DNA"/>
</dbReference>
<evidence type="ECO:0000256" key="2">
    <source>
        <dbReference type="ARBA" id="ARBA00005752"/>
    </source>
</evidence>
<dbReference type="EC" id="6.3.5.4" evidence="3"/>
<dbReference type="NCBIfam" id="TIGR01536">
    <property type="entry name" value="asn_synth_AEB"/>
    <property type="match status" value="1"/>
</dbReference>
<evidence type="ECO:0000256" key="3">
    <source>
        <dbReference type="ARBA" id="ARBA00012737"/>
    </source>
</evidence>
<gene>
    <name evidence="12" type="ORF">U27_02148</name>
</gene>
<comment type="similarity">
    <text evidence="2">Belongs to the asparagine synthetase family.</text>
</comment>
<protein>
    <recommendedName>
        <fullName evidence="3">asparagine synthase (glutamine-hydrolyzing)</fullName>
        <ecNumber evidence="3">6.3.5.4</ecNumber>
    </recommendedName>
</protein>
<reference evidence="12" key="1">
    <citation type="journal article" date="2015" name="PeerJ">
        <title>First genomic representation of candidate bacterial phylum KSB3 points to enhanced environmental sensing as a trigger of wastewater bulking.</title>
        <authorList>
            <person name="Sekiguchi Y."/>
            <person name="Ohashi A."/>
            <person name="Parks D.H."/>
            <person name="Yamauchi T."/>
            <person name="Tyson G.W."/>
            <person name="Hugenholtz P."/>
        </authorList>
    </citation>
    <scope>NUCLEOTIDE SEQUENCE [LARGE SCALE GENOMIC DNA]</scope>
</reference>
<comment type="catalytic activity">
    <reaction evidence="7">
        <text>L-aspartate + L-glutamine + ATP + H2O = L-asparagine + L-glutamate + AMP + diphosphate + H(+)</text>
        <dbReference type="Rhea" id="RHEA:12228"/>
        <dbReference type="ChEBI" id="CHEBI:15377"/>
        <dbReference type="ChEBI" id="CHEBI:15378"/>
        <dbReference type="ChEBI" id="CHEBI:29985"/>
        <dbReference type="ChEBI" id="CHEBI:29991"/>
        <dbReference type="ChEBI" id="CHEBI:30616"/>
        <dbReference type="ChEBI" id="CHEBI:33019"/>
        <dbReference type="ChEBI" id="CHEBI:58048"/>
        <dbReference type="ChEBI" id="CHEBI:58359"/>
        <dbReference type="ChEBI" id="CHEBI:456215"/>
        <dbReference type="EC" id="6.3.5.4"/>
    </reaction>
</comment>
<name>A0A0S6WAB7_VECG1</name>
<dbReference type="InterPro" id="IPR029055">
    <property type="entry name" value="Ntn_hydrolases_N"/>
</dbReference>
<dbReference type="InterPro" id="IPR017932">
    <property type="entry name" value="GATase_2_dom"/>
</dbReference>
<dbReference type="InterPro" id="IPR051786">
    <property type="entry name" value="ASN_synthetase/amidase"/>
</dbReference>
<evidence type="ECO:0000259" key="11">
    <source>
        <dbReference type="PROSITE" id="PS51278"/>
    </source>
</evidence>
<keyword evidence="8" id="KW-0028">Amino-acid biosynthesis</keyword>
<evidence type="ECO:0000256" key="10">
    <source>
        <dbReference type="PIRSR" id="PIRSR001589-3"/>
    </source>
</evidence>